<dbReference type="KEGG" id="mgot:MgSA37_00936"/>
<name>A0A120MYA5_9SPHI</name>
<dbReference type="AlphaFoldDB" id="A0A120MYA5"/>
<sequence>MAARKKTTTSAKRKNNAGKKPGVTKWKAVAALFILLLLLSPFYYGYVFKTGAAAWRWFKDLGGKTNYRTYKSFRIRIPSNYKIHGIDVSYYQGRIDWQRVKKMQEDSVHVSFAFIKATEGVLKVDPYFQRNWRECNKAGIACGPYQYFRPKFSGKWQAGLFLQTVKLQKGNLPPVVDVERLDGITPEKMRQELDEFIKEITLKTKVTPIIYTGLTFYQENLAGFYDDYPLWISSFDHPVLTIGANTNWKFWQHSERARVNGIVSVVDFDLFRGDSLAFQKMLIK</sequence>
<reference evidence="4 5" key="1">
    <citation type="submission" date="2015-12" db="EMBL/GenBank/DDBJ databases">
        <title>Genome sequence of Mucilaginibacter gotjawali.</title>
        <authorList>
            <person name="Lee J.S."/>
            <person name="Lee K.C."/>
            <person name="Kim K.K."/>
            <person name="Lee B.W."/>
        </authorList>
    </citation>
    <scope>NUCLEOTIDE SEQUENCE [LARGE SCALE GENOMIC DNA]</scope>
    <source>
        <strain evidence="4 5">SA3-7</strain>
    </source>
</reference>
<keyword evidence="2 4" id="KW-0378">Hydrolase</keyword>
<dbReference type="EC" id="3.2.1.17" evidence="4"/>
<dbReference type="SMART" id="SM00641">
    <property type="entry name" value="Glyco_25"/>
    <property type="match status" value="1"/>
</dbReference>
<evidence type="ECO:0000313" key="5">
    <source>
        <dbReference type="Proteomes" id="UP000218263"/>
    </source>
</evidence>
<evidence type="ECO:0000256" key="1">
    <source>
        <dbReference type="ARBA" id="ARBA00010646"/>
    </source>
</evidence>
<comment type="similarity">
    <text evidence="1">Belongs to the glycosyl hydrolase 25 family.</text>
</comment>
<dbReference type="Pfam" id="PF01183">
    <property type="entry name" value="Glyco_hydro_25"/>
    <property type="match status" value="1"/>
</dbReference>
<dbReference type="PANTHER" id="PTHR34135">
    <property type="entry name" value="LYSOZYME"/>
    <property type="match status" value="1"/>
</dbReference>
<proteinExistence type="inferred from homology"/>
<dbReference type="RefSeq" id="WP_096350060.1">
    <property type="nucleotide sequence ID" value="NZ_AP017313.1"/>
</dbReference>
<evidence type="ECO:0000313" key="4">
    <source>
        <dbReference type="EMBL" id="BAU52773.1"/>
    </source>
</evidence>
<keyword evidence="5" id="KW-1185">Reference proteome</keyword>
<accession>A0A120MYA5</accession>
<protein>
    <submittedName>
        <fullName evidence="4">Lysozyme M1</fullName>
        <ecNumber evidence="4">3.2.1.17</ecNumber>
    </submittedName>
</protein>
<dbReference type="GO" id="GO:0003796">
    <property type="term" value="F:lysozyme activity"/>
    <property type="evidence" value="ECO:0007669"/>
    <property type="project" value="UniProtKB-EC"/>
</dbReference>
<gene>
    <name evidence="4" type="primary">acm</name>
    <name evidence="4" type="ORF">MgSA37_00936</name>
</gene>
<dbReference type="InterPro" id="IPR018077">
    <property type="entry name" value="Glyco_hydro_fam25_subgr"/>
</dbReference>
<dbReference type="GO" id="GO:0016052">
    <property type="term" value="P:carbohydrate catabolic process"/>
    <property type="evidence" value="ECO:0007669"/>
    <property type="project" value="TreeGrafter"/>
</dbReference>
<dbReference type="PANTHER" id="PTHR34135:SF2">
    <property type="entry name" value="LYSOZYME"/>
    <property type="match status" value="1"/>
</dbReference>
<dbReference type="InterPro" id="IPR002053">
    <property type="entry name" value="Glyco_hydro_25"/>
</dbReference>
<organism evidence="4 5">
    <name type="scientific">Mucilaginibacter gotjawali</name>
    <dbReference type="NCBI Taxonomy" id="1550579"/>
    <lineage>
        <taxon>Bacteria</taxon>
        <taxon>Pseudomonadati</taxon>
        <taxon>Bacteroidota</taxon>
        <taxon>Sphingobacteriia</taxon>
        <taxon>Sphingobacteriales</taxon>
        <taxon>Sphingobacteriaceae</taxon>
        <taxon>Mucilaginibacter</taxon>
    </lineage>
</organism>
<dbReference type="GO" id="GO:0016998">
    <property type="term" value="P:cell wall macromolecule catabolic process"/>
    <property type="evidence" value="ECO:0007669"/>
    <property type="project" value="InterPro"/>
</dbReference>
<dbReference type="PROSITE" id="PS51904">
    <property type="entry name" value="GLYCOSYL_HYDROL_F25_2"/>
    <property type="match status" value="1"/>
</dbReference>
<dbReference type="SUPFAM" id="SSF51445">
    <property type="entry name" value="(Trans)glycosidases"/>
    <property type="match status" value="1"/>
</dbReference>
<dbReference type="OrthoDB" id="9798192at2"/>
<dbReference type="GO" id="GO:0009253">
    <property type="term" value="P:peptidoglycan catabolic process"/>
    <property type="evidence" value="ECO:0007669"/>
    <property type="project" value="InterPro"/>
</dbReference>
<dbReference type="Proteomes" id="UP000218263">
    <property type="component" value="Chromosome"/>
</dbReference>
<evidence type="ECO:0000256" key="2">
    <source>
        <dbReference type="ARBA" id="ARBA00022801"/>
    </source>
</evidence>
<dbReference type="InterPro" id="IPR017853">
    <property type="entry name" value="GH"/>
</dbReference>
<keyword evidence="3 4" id="KW-0326">Glycosidase</keyword>
<dbReference type="Gene3D" id="3.20.20.80">
    <property type="entry name" value="Glycosidases"/>
    <property type="match status" value="1"/>
</dbReference>
<dbReference type="EMBL" id="AP017313">
    <property type="protein sequence ID" value="BAU52773.1"/>
    <property type="molecule type" value="Genomic_DNA"/>
</dbReference>
<evidence type="ECO:0000256" key="3">
    <source>
        <dbReference type="ARBA" id="ARBA00023295"/>
    </source>
</evidence>